<evidence type="ECO:0000256" key="4">
    <source>
        <dbReference type="ARBA" id="ARBA00023235"/>
    </source>
</evidence>
<reference evidence="9 10" key="1">
    <citation type="submission" date="2017-11" db="EMBL/GenBank/DDBJ databases">
        <authorList>
            <person name="Han C.G."/>
        </authorList>
    </citation>
    <scope>NUCLEOTIDE SEQUENCE [LARGE SCALE GENOMIC DNA]</scope>
    <source>
        <strain evidence="9 10">A2</strain>
    </source>
</reference>
<evidence type="ECO:0000256" key="7">
    <source>
        <dbReference type="ARBA" id="ARBA00044951"/>
    </source>
</evidence>
<dbReference type="Proteomes" id="UP000234661">
    <property type="component" value="Unassembled WGS sequence"/>
</dbReference>
<dbReference type="GO" id="GO:0046872">
    <property type="term" value="F:metal ion binding"/>
    <property type="evidence" value="ECO:0007669"/>
    <property type="project" value="UniProtKB-KW"/>
</dbReference>
<comment type="caution">
    <text evidence="9">The sequence shown here is derived from an EMBL/GenBank/DDBJ whole genome shotgun (WGS) entry which is preliminary data.</text>
</comment>
<comment type="cofactor">
    <cofactor evidence="1">
        <name>Mn(2+)</name>
        <dbReference type="ChEBI" id="CHEBI:29035"/>
    </cofactor>
</comment>
<comment type="similarity">
    <text evidence="7">Belongs to the D-lyxose ketol-isomerase family.</text>
</comment>
<keyword evidence="2" id="KW-0479">Metal-binding</keyword>
<evidence type="ECO:0000256" key="1">
    <source>
        <dbReference type="ARBA" id="ARBA00001936"/>
    </source>
</evidence>
<dbReference type="AlphaFoldDB" id="A0A2J4ZKY3"/>
<organism evidence="9 10">
    <name type="scientific">Klebsiella michiganensis</name>
    <dbReference type="NCBI Taxonomy" id="1134687"/>
    <lineage>
        <taxon>Bacteria</taxon>
        <taxon>Pseudomonadati</taxon>
        <taxon>Pseudomonadota</taxon>
        <taxon>Gammaproteobacteria</taxon>
        <taxon>Enterobacterales</taxon>
        <taxon>Enterobacteriaceae</taxon>
        <taxon>Klebsiella/Raoultella group</taxon>
        <taxon>Klebsiella</taxon>
    </lineage>
</organism>
<feature type="non-terminal residue" evidence="9">
    <location>
        <position position="1"/>
    </location>
</feature>
<evidence type="ECO:0000256" key="5">
    <source>
        <dbReference type="ARBA" id="ARBA00023277"/>
    </source>
</evidence>
<dbReference type="EMBL" id="PIET01000323">
    <property type="protein sequence ID" value="PLM63612.1"/>
    <property type="molecule type" value="Genomic_DNA"/>
</dbReference>
<dbReference type="GO" id="GO:0047828">
    <property type="term" value="F:D-lyxose ketol-isomerase activity"/>
    <property type="evidence" value="ECO:0007669"/>
    <property type="project" value="UniProtKB-EC"/>
</dbReference>
<dbReference type="InterPro" id="IPR014710">
    <property type="entry name" value="RmlC-like_jellyroll"/>
</dbReference>
<evidence type="ECO:0000313" key="9">
    <source>
        <dbReference type="EMBL" id="PLM63612.1"/>
    </source>
</evidence>
<proteinExistence type="inferred from homology"/>
<keyword evidence="5" id="KW-0119">Carbohydrate metabolism</keyword>
<reference evidence="9 10" key="2">
    <citation type="submission" date="2018-01" db="EMBL/GenBank/DDBJ databases">
        <title>Genomic study of Klebsiella pneumoniae.</title>
        <authorList>
            <person name="Yang Y."/>
            <person name="Bicalho R."/>
        </authorList>
    </citation>
    <scope>NUCLEOTIDE SEQUENCE [LARGE SCALE GENOMIC DNA]</scope>
    <source>
        <strain evidence="9 10">A2</strain>
    </source>
</reference>
<evidence type="ECO:0000256" key="3">
    <source>
        <dbReference type="ARBA" id="ARBA00023211"/>
    </source>
</evidence>
<evidence type="ECO:0000313" key="10">
    <source>
        <dbReference type="Proteomes" id="UP000234661"/>
    </source>
</evidence>
<sequence length="40" mass="4889">LYHRFWAENALVMGWEISMVNDDKRDNRFLEDSGRFPMIQ</sequence>
<dbReference type="Pfam" id="PF07385">
    <property type="entry name" value="Lyx_isomer"/>
    <property type="match status" value="1"/>
</dbReference>
<dbReference type="EC" id="5.3.1.15" evidence="8"/>
<evidence type="ECO:0000256" key="2">
    <source>
        <dbReference type="ARBA" id="ARBA00022723"/>
    </source>
</evidence>
<comment type="catalytic activity">
    <reaction evidence="6">
        <text>D-lyxose = D-xylulose</text>
        <dbReference type="Rhea" id="RHEA:14201"/>
        <dbReference type="ChEBI" id="CHEBI:16789"/>
        <dbReference type="ChEBI" id="CHEBI:17140"/>
        <dbReference type="EC" id="5.3.1.15"/>
    </reaction>
</comment>
<protein>
    <recommendedName>
        <fullName evidence="8">D-lyxose ketol-isomerase</fullName>
        <ecNumber evidence="8">5.3.1.15</ecNumber>
    </recommendedName>
</protein>
<accession>A0A2J4ZKY3</accession>
<keyword evidence="4 9" id="KW-0413">Isomerase</keyword>
<dbReference type="Gene3D" id="2.60.120.10">
    <property type="entry name" value="Jelly Rolls"/>
    <property type="match status" value="1"/>
</dbReference>
<name>A0A2J4ZKY3_9ENTR</name>
<dbReference type="InterPro" id="IPR010864">
    <property type="entry name" value="D-lyxose_isomer"/>
</dbReference>
<evidence type="ECO:0000256" key="6">
    <source>
        <dbReference type="ARBA" id="ARBA00044907"/>
    </source>
</evidence>
<gene>
    <name evidence="9" type="ORF">CWM85_12880</name>
</gene>
<keyword evidence="3" id="KW-0464">Manganese</keyword>
<evidence type="ECO:0000256" key="8">
    <source>
        <dbReference type="ARBA" id="ARBA00044972"/>
    </source>
</evidence>